<name>A0A5C0B760_9BURK</name>
<dbReference type="PANTHER" id="PTHR36920">
    <property type="match status" value="1"/>
</dbReference>
<keyword evidence="4" id="KW-1185">Reference proteome</keyword>
<dbReference type="OrthoDB" id="9807574at2"/>
<dbReference type="Pfam" id="PF03922">
    <property type="entry name" value="OmpW"/>
    <property type="match status" value="1"/>
</dbReference>
<dbReference type="KEGG" id="pacr:FXN63_23880"/>
<dbReference type="EMBL" id="CP043046">
    <property type="protein sequence ID" value="QEI08537.1"/>
    <property type="molecule type" value="Genomic_DNA"/>
</dbReference>
<dbReference type="Proteomes" id="UP000325161">
    <property type="component" value="Chromosome"/>
</dbReference>
<evidence type="ECO:0000256" key="2">
    <source>
        <dbReference type="SAM" id="SignalP"/>
    </source>
</evidence>
<dbReference type="InterPro" id="IPR011250">
    <property type="entry name" value="OMP/PagP_B-barrel"/>
</dbReference>
<evidence type="ECO:0000256" key="1">
    <source>
        <dbReference type="ARBA" id="ARBA00004442"/>
    </source>
</evidence>
<keyword evidence="2" id="KW-0732">Signal</keyword>
<reference evidence="3 4" key="1">
    <citation type="submission" date="2019-08" db="EMBL/GenBank/DDBJ databases">
        <title>Amphibian skin-associated Pigmentiphaga: genome sequence and occurrence across geography and hosts.</title>
        <authorList>
            <person name="Bletz M.C."/>
            <person name="Bunk B."/>
            <person name="Sproeer C."/>
            <person name="Biwer P."/>
            <person name="Reiter S."/>
            <person name="Rabemananjara F.C.E."/>
            <person name="Schulz S."/>
            <person name="Overmann J."/>
            <person name="Vences M."/>
        </authorList>
    </citation>
    <scope>NUCLEOTIDE SEQUENCE [LARGE SCALE GENOMIC DNA]</scope>
    <source>
        <strain evidence="3 4">Mada1488</strain>
    </source>
</reference>
<gene>
    <name evidence="3" type="ORF">FXN63_23880</name>
</gene>
<evidence type="ECO:0000313" key="4">
    <source>
        <dbReference type="Proteomes" id="UP000325161"/>
    </source>
</evidence>
<feature type="chain" id="PRO_5022774394" evidence="2">
    <location>
        <begin position="28"/>
        <end position="213"/>
    </location>
</feature>
<protein>
    <submittedName>
        <fullName evidence="3">OmpW family protein</fullName>
    </submittedName>
</protein>
<organism evidence="3 4">
    <name type="scientific">Pigmentiphaga aceris</name>
    <dbReference type="NCBI Taxonomy" id="1940612"/>
    <lineage>
        <taxon>Bacteria</taxon>
        <taxon>Pseudomonadati</taxon>
        <taxon>Pseudomonadota</taxon>
        <taxon>Betaproteobacteria</taxon>
        <taxon>Burkholderiales</taxon>
        <taxon>Alcaligenaceae</taxon>
        <taxon>Pigmentiphaga</taxon>
    </lineage>
</organism>
<dbReference type="PANTHER" id="PTHR36920:SF1">
    <property type="entry name" value="OUTER MEMBRANE PROTEIN W"/>
    <property type="match status" value="1"/>
</dbReference>
<dbReference type="InterPro" id="IPR005618">
    <property type="entry name" value="OMPW"/>
</dbReference>
<accession>A0A5C0B760</accession>
<feature type="signal peptide" evidence="2">
    <location>
        <begin position="1"/>
        <end position="27"/>
    </location>
</feature>
<dbReference type="Gene3D" id="2.40.160.20">
    <property type="match status" value="1"/>
</dbReference>
<dbReference type="GO" id="GO:0009279">
    <property type="term" value="C:cell outer membrane"/>
    <property type="evidence" value="ECO:0007669"/>
    <property type="project" value="UniProtKB-SubCell"/>
</dbReference>
<sequence length="213" mass="22961">MITQRARAGLLLGAVLCAAAFTAPALAHEQGDWLVKAGVSQVRPKSDNGSALNGAIGLDVNNDVKPSISATYMFTRNLGLDVLAAAPFRHDVYGSGAVNGQIGTSKQLPPTVSLQWHFLPDQTFQPYVGLGVNYTRFFSTRAVGPLAGNHLELTDSWGLAAQFGVDVKINDRWFVNASLRYIKIDTDVKLNGTKIGKAEIDPWVTTIAVGYRF</sequence>
<dbReference type="GO" id="GO:0055085">
    <property type="term" value="P:transmembrane transport"/>
    <property type="evidence" value="ECO:0007669"/>
    <property type="project" value="TreeGrafter"/>
</dbReference>
<dbReference type="SUPFAM" id="SSF56925">
    <property type="entry name" value="OMPA-like"/>
    <property type="match status" value="1"/>
</dbReference>
<evidence type="ECO:0000313" key="3">
    <source>
        <dbReference type="EMBL" id="QEI08537.1"/>
    </source>
</evidence>
<dbReference type="RefSeq" id="WP_148818008.1">
    <property type="nucleotide sequence ID" value="NZ_CP043046.1"/>
</dbReference>
<dbReference type="AlphaFoldDB" id="A0A5C0B760"/>
<proteinExistence type="predicted"/>
<comment type="subcellular location">
    <subcellularLocation>
        <location evidence="1">Cell outer membrane</location>
    </subcellularLocation>
</comment>